<feature type="domain" description="DUF1707" evidence="7">
    <location>
        <begin position="14"/>
        <end position="66"/>
    </location>
</feature>
<dbReference type="Pfam" id="PF05154">
    <property type="entry name" value="TM2"/>
    <property type="match status" value="1"/>
</dbReference>
<evidence type="ECO:0000256" key="2">
    <source>
        <dbReference type="ARBA" id="ARBA00022692"/>
    </source>
</evidence>
<sequence>MINSMHGGTDSDHLRISATEREATNQLLADHFAEGRLTSAEYEERVDLVLAARTRGDIRPLFTDLPAPHPAFLDSEPGAEVMSPQTGGAVAPAETSDRSAVTAGILQIVLPFGTGRFYTGENRRATFQLVCTILTLGVGALWPIVDGIILLLEGGTDGQGRPLK</sequence>
<comment type="subcellular location">
    <subcellularLocation>
        <location evidence="1">Membrane</location>
        <topology evidence="1">Multi-pass membrane protein</topology>
    </subcellularLocation>
</comment>
<evidence type="ECO:0000313" key="8">
    <source>
        <dbReference type="EMBL" id="EIE99736.1"/>
    </source>
</evidence>
<dbReference type="AlphaFoldDB" id="I1D462"/>
<feature type="domain" description="TM2" evidence="6">
    <location>
        <begin position="97"/>
        <end position="148"/>
    </location>
</feature>
<dbReference type="Pfam" id="PF08044">
    <property type="entry name" value="DUF1707"/>
    <property type="match status" value="1"/>
</dbReference>
<keyword evidence="3 5" id="KW-1133">Transmembrane helix</keyword>
<evidence type="ECO:0000259" key="7">
    <source>
        <dbReference type="Pfam" id="PF08044"/>
    </source>
</evidence>
<reference evidence="9" key="2">
    <citation type="submission" date="2012-01" db="EMBL/GenBank/DDBJ databases">
        <title>Noncontiguous Finished sequence of chromosome of Saccharomonospora glauca K62.</title>
        <authorList>
            <consortium name="US DOE Joint Genome Institute"/>
            <person name="Lucas S."/>
            <person name="Han J."/>
            <person name="Lapidus A."/>
            <person name="Cheng J.-F."/>
            <person name="Goodwin L."/>
            <person name="Pitluck S."/>
            <person name="Peters L."/>
            <person name="Mikhailova N."/>
            <person name="Held B."/>
            <person name="Detter J.C."/>
            <person name="Han C."/>
            <person name="Tapia R."/>
            <person name="Land M."/>
            <person name="Hauser L."/>
            <person name="Kyrpides N."/>
            <person name="Ivanova N."/>
            <person name="Pagani I."/>
            <person name="Brambilla E.-M."/>
            <person name="Klenk H.-P."/>
            <person name="Woyke T."/>
        </authorList>
    </citation>
    <scope>NUCLEOTIDE SEQUENCE [LARGE SCALE GENOMIC DNA]</scope>
    <source>
        <strain evidence="9">K62</strain>
    </source>
</reference>
<dbReference type="STRING" id="928724.SacglDRAFT_02851"/>
<evidence type="ECO:0000256" key="4">
    <source>
        <dbReference type="ARBA" id="ARBA00023136"/>
    </source>
</evidence>
<evidence type="ECO:0000256" key="3">
    <source>
        <dbReference type="ARBA" id="ARBA00022989"/>
    </source>
</evidence>
<dbReference type="InterPro" id="IPR012551">
    <property type="entry name" value="DUF1707_SHOCT-like"/>
</dbReference>
<evidence type="ECO:0000259" key="6">
    <source>
        <dbReference type="Pfam" id="PF05154"/>
    </source>
</evidence>
<dbReference type="GO" id="GO:0016020">
    <property type="term" value="C:membrane"/>
    <property type="evidence" value="ECO:0007669"/>
    <property type="project" value="UniProtKB-SubCell"/>
</dbReference>
<keyword evidence="2 5" id="KW-0812">Transmembrane</keyword>
<organism evidence="8 9">
    <name type="scientific">Saccharomonospora glauca K62</name>
    <dbReference type="NCBI Taxonomy" id="928724"/>
    <lineage>
        <taxon>Bacteria</taxon>
        <taxon>Bacillati</taxon>
        <taxon>Actinomycetota</taxon>
        <taxon>Actinomycetes</taxon>
        <taxon>Pseudonocardiales</taxon>
        <taxon>Pseudonocardiaceae</taxon>
        <taxon>Saccharomonospora</taxon>
    </lineage>
</organism>
<dbReference type="PANTHER" id="PTHR40763:SF4">
    <property type="entry name" value="DUF1707 DOMAIN-CONTAINING PROTEIN"/>
    <property type="match status" value="1"/>
</dbReference>
<protein>
    <submittedName>
        <fullName evidence="8">Uncharacterized protein</fullName>
    </submittedName>
</protein>
<gene>
    <name evidence="8" type="ORF">SacglDRAFT_02851</name>
</gene>
<dbReference type="HOGENOM" id="CLU_1529469_0_0_11"/>
<dbReference type="eggNOG" id="COG2314">
    <property type="taxonomic scope" value="Bacteria"/>
</dbReference>
<evidence type="ECO:0000256" key="5">
    <source>
        <dbReference type="SAM" id="Phobius"/>
    </source>
</evidence>
<evidence type="ECO:0000256" key="1">
    <source>
        <dbReference type="ARBA" id="ARBA00004141"/>
    </source>
</evidence>
<feature type="transmembrane region" description="Helical" evidence="5">
    <location>
        <begin position="125"/>
        <end position="145"/>
    </location>
</feature>
<proteinExistence type="predicted"/>
<evidence type="ECO:0000313" key="9">
    <source>
        <dbReference type="Proteomes" id="UP000005087"/>
    </source>
</evidence>
<accession>I1D462</accession>
<dbReference type="Proteomes" id="UP000005087">
    <property type="component" value="Chromosome"/>
</dbReference>
<reference evidence="8 9" key="1">
    <citation type="submission" date="2011-09" db="EMBL/GenBank/DDBJ databases">
        <authorList>
            <consortium name="US DOE Joint Genome Institute (JGI-PGF)"/>
            <person name="Lucas S."/>
            <person name="Han J."/>
            <person name="Lapidus A."/>
            <person name="Cheng J.-F."/>
            <person name="Goodwin L."/>
            <person name="Pitluck S."/>
            <person name="Peters L."/>
            <person name="Land M.L."/>
            <person name="Hauser L."/>
            <person name="Brambilla E."/>
            <person name="Klenk H.-P."/>
            <person name="Woyke T.J."/>
        </authorList>
    </citation>
    <scope>NUCLEOTIDE SEQUENCE [LARGE SCALE GENOMIC DNA]</scope>
    <source>
        <strain evidence="8 9">K62</strain>
    </source>
</reference>
<dbReference type="PANTHER" id="PTHR40763">
    <property type="entry name" value="MEMBRANE PROTEIN-RELATED"/>
    <property type="match status" value="1"/>
</dbReference>
<name>I1D462_9PSEU</name>
<keyword evidence="4 5" id="KW-0472">Membrane</keyword>
<dbReference type="EMBL" id="CM001484">
    <property type="protein sequence ID" value="EIE99736.1"/>
    <property type="molecule type" value="Genomic_DNA"/>
</dbReference>
<keyword evidence="9" id="KW-1185">Reference proteome</keyword>
<dbReference type="InterPro" id="IPR007829">
    <property type="entry name" value="TM2"/>
</dbReference>